<protein>
    <submittedName>
        <fullName evidence="1">Uncharacterized protein</fullName>
    </submittedName>
</protein>
<dbReference type="HOGENOM" id="CLU_1917183_0_0_1"/>
<dbReference type="GeneID" id="20358933"/>
<organism evidence="1 2">
    <name type="scientific">Fusarium pseudograminearum (strain CS3096)</name>
    <name type="common">Wheat and barley crown-rot fungus</name>
    <dbReference type="NCBI Taxonomy" id="1028729"/>
    <lineage>
        <taxon>Eukaryota</taxon>
        <taxon>Fungi</taxon>
        <taxon>Dikarya</taxon>
        <taxon>Ascomycota</taxon>
        <taxon>Pezizomycotina</taxon>
        <taxon>Sordariomycetes</taxon>
        <taxon>Hypocreomycetidae</taxon>
        <taxon>Hypocreales</taxon>
        <taxon>Nectriaceae</taxon>
        <taxon>Fusarium</taxon>
    </lineage>
</organism>
<keyword evidence="2" id="KW-1185">Reference proteome</keyword>
<accession>K3VV05</accession>
<proteinExistence type="predicted"/>
<dbReference type="OrthoDB" id="10356361at2759"/>
<dbReference type="RefSeq" id="XP_009251708.1">
    <property type="nucleotide sequence ID" value="XM_009253433.1"/>
</dbReference>
<evidence type="ECO:0000313" key="1">
    <source>
        <dbReference type="EMBL" id="EKJ79494.1"/>
    </source>
</evidence>
<dbReference type="KEGG" id="fpu:FPSE_00313"/>
<evidence type="ECO:0000313" key="2">
    <source>
        <dbReference type="Proteomes" id="UP000007978"/>
    </source>
</evidence>
<dbReference type="Proteomes" id="UP000007978">
    <property type="component" value="Chromosome 1"/>
</dbReference>
<comment type="caution">
    <text evidence="1">The sequence shown here is derived from an EMBL/GenBank/DDBJ whole genome shotgun (WGS) entry which is preliminary data.</text>
</comment>
<dbReference type="EMBL" id="AFNW01000007">
    <property type="protein sequence ID" value="EKJ79494.1"/>
    <property type="molecule type" value="Genomic_DNA"/>
</dbReference>
<gene>
    <name evidence="1" type="ORF">FPSE_00313</name>
</gene>
<sequence>MTHSSFDGQLNSYWSFAPVNCLFLRYHLHRQRIGTATVAESTLIKLASSRAFTKSDLGQQRLARALQYGGYPSHVCPVRILQSIPSYQPASVGPKADSSFNAAQRSSTFSATVIVLQTTAEHRPYCLPGWPE</sequence>
<reference evidence="1 2" key="1">
    <citation type="journal article" date="2012" name="PLoS Pathog.">
        <title>Comparative pathogenomics reveals horizontally acquired novel virulence genes in fungi infecting cereal hosts.</title>
        <authorList>
            <person name="Gardiner D.M."/>
            <person name="McDonald M.C."/>
            <person name="Covarelli L."/>
            <person name="Solomon P.S."/>
            <person name="Rusu A.G."/>
            <person name="Marshall M."/>
            <person name="Kazan K."/>
            <person name="Chakraborty S."/>
            <person name="McDonald B.A."/>
            <person name="Manners J.M."/>
        </authorList>
    </citation>
    <scope>NUCLEOTIDE SEQUENCE [LARGE SCALE GENOMIC DNA]</scope>
    <source>
        <strain evidence="1 2">CS3096</strain>
    </source>
</reference>
<dbReference type="AlphaFoldDB" id="K3VV05"/>
<name>K3VV05_FUSPC</name>